<feature type="transmembrane region" description="Helical" evidence="6">
    <location>
        <begin position="250"/>
        <end position="268"/>
    </location>
</feature>
<sequence>MSIVYFKTGEKRETSKLDIFISHILLLRPAHWIKNLFLFIPLFFAGELLNLQKIYDVCVGWCAFSLAASSIYILNDIKDIESDRIHPEKRFRPLPAGKVSIPHAIMLMSVSLIAGFVISYFISLKFLFIVGLYLIVNILYSFGLKNISILDILLLSAGFNLRIKAGGVAADIGVSEWLMIMVFLLALLMAIAKRRDDLLIKASTGKEMRKSIGGYNLDFMNVSLALVSAIIIVAYLMYTLSPEVEHRFGTYRLYYTGLFVVAGILRYLQITYVQNSSGSPTKILYKDRFLQITIMLWLLSFYFLIYFPDIHIFDR</sequence>
<dbReference type="InterPro" id="IPR039653">
    <property type="entry name" value="Prenyltransferase"/>
</dbReference>
<keyword evidence="4 6" id="KW-1133">Transmembrane helix</keyword>
<evidence type="ECO:0000256" key="3">
    <source>
        <dbReference type="ARBA" id="ARBA00022692"/>
    </source>
</evidence>
<organism evidence="7 8">
    <name type="scientific">Thermoflavifilum thermophilum</name>
    <dbReference type="NCBI Taxonomy" id="1393122"/>
    <lineage>
        <taxon>Bacteria</taxon>
        <taxon>Pseudomonadati</taxon>
        <taxon>Bacteroidota</taxon>
        <taxon>Chitinophagia</taxon>
        <taxon>Chitinophagales</taxon>
        <taxon>Chitinophagaceae</taxon>
        <taxon>Thermoflavifilum</taxon>
    </lineage>
</organism>
<accession>A0A1I7NEG7</accession>
<keyword evidence="7" id="KW-0808">Transferase</keyword>
<dbReference type="InterPro" id="IPR000537">
    <property type="entry name" value="UbiA_prenyltransferase"/>
</dbReference>
<dbReference type="RefSeq" id="WP_245759931.1">
    <property type="nucleotide sequence ID" value="NZ_FPCJ01000001.1"/>
</dbReference>
<dbReference type="InterPro" id="IPR044878">
    <property type="entry name" value="UbiA_sf"/>
</dbReference>
<name>A0A1I7NEG7_9BACT</name>
<keyword evidence="2" id="KW-1003">Cell membrane</keyword>
<feature type="transmembrane region" description="Helical" evidence="6">
    <location>
        <begin position="215"/>
        <end position="238"/>
    </location>
</feature>
<evidence type="ECO:0000256" key="2">
    <source>
        <dbReference type="ARBA" id="ARBA00022475"/>
    </source>
</evidence>
<protein>
    <submittedName>
        <fullName evidence="7">4-hydroxybenzoate polyprenyltransferase</fullName>
    </submittedName>
</protein>
<dbReference type="PANTHER" id="PTHR11048">
    <property type="entry name" value="PRENYLTRANSFERASES"/>
    <property type="match status" value="1"/>
</dbReference>
<evidence type="ECO:0000256" key="4">
    <source>
        <dbReference type="ARBA" id="ARBA00022989"/>
    </source>
</evidence>
<dbReference type="GO" id="GO:0009247">
    <property type="term" value="P:glycolipid biosynthetic process"/>
    <property type="evidence" value="ECO:0007669"/>
    <property type="project" value="TreeGrafter"/>
</dbReference>
<dbReference type="NCBIfam" id="NF008978">
    <property type="entry name" value="PRK12324.1-4"/>
    <property type="match status" value="1"/>
</dbReference>
<dbReference type="AlphaFoldDB" id="A0A1I7NEG7"/>
<proteinExistence type="predicted"/>
<evidence type="ECO:0000256" key="5">
    <source>
        <dbReference type="ARBA" id="ARBA00023136"/>
    </source>
</evidence>
<dbReference type="EMBL" id="FPCJ01000001">
    <property type="protein sequence ID" value="SFV33039.1"/>
    <property type="molecule type" value="Genomic_DNA"/>
</dbReference>
<dbReference type="Gene3D" id="1.10.357.140">
    <property type="entry name" value="UbiA prenyltransferase"/>
    <property type="match status" value="1"/>
</dbReference>
<dbReference type="PANTHER" id="PTHR11048:SF5">
    <property type="entry name" value="DECAPRENYL-PHOSPHATE PHOSPHORIBOSYLTRANSFERASE"/>
    <property type="match status" value="1"/>
</dbReference>
<comment type="subcellular location">
    <subcellularLocation>
        <location evidence="1">Membrane</location>
        <topology evidence="1">Multi-pass membrane protein</topology>
    </subcellularLocation>
</comment>
<keyword evidence="3 6" id="KW-0812">Transmembrane</keyword>
<dbReference type="Pfam" id="PF01040">
    <property type="entry name" value="UbiA"/>
    <property type="match status" value="1"/>
</dbReference>
<feature type="transmembrane region" description="Helical" evidence="6">
    <location>
        <begin position="95"/>
        <end position="114"/>
    </location>
</feature>
<evidence type="ECO:0000256" key="1">
    <source>
        <dbReference type="ARBA" id="ARBA00004141"/>
    </source>
</evidence>
<gene>
    <name evidence="7" type="ORF">SAMN05660895_1536</name>
</gene>
<reference evidence="8" key="1">
    <citation type="submission" date="2016-10" db="EMBL/GenBank/DDBJ databases">
        <authorList>
            <person name="Varghese N."/>
            <person name="Submissions S."/>
        </authorList>
    </citation>
    <scope>NUCLEOTIDE SEQUENCE [LARGE SCALE GENOMIC DNA]</scope>
    <source>
        <strain evidence="8">DSM 14807</strain>
    </source>
</reference>
<evidence type="ECO:0000313" key="8">
    <source>
        <dbReference type="Proteomes" id="UP000199537"/>
    </source>
</evidence>
<feature type="transmembrane region" description="Helical" evidence="6">
    <location>
        <begin position="120"/>
        <end position="140"/>
    </location>
</feature>
<feature type="transmembrane region" description="Helical" evidence="6">
    <location>
        <begin position="177"/>
        <end position="194"/>
    </location>
</feature>
<dbReference type="STRING" id="1393122.SAMN05660895_1536"/>
<keyword evidence="5 6" id="KW-0472">Membrane</keyword>
<dbReference type="GO" id="GO:0005886">
    <property type="term" value="C:plasma membrane"/>
    <property type="evidence" value="ECO:0007669"/>
    <property type="project" value="TreeGrafter"/>
</dbReference>
<dbReference type="GO" id="GO:0016765">
    <property type="term" value="F:transferase activity, transferring alkyl or aryl (other than methyl) groups"/>
    <property type="evidence" value="ECO:0007669"/>
    <property type="project" value="InterPro"/>
</dbReference>
<evidence type="ECO:0000256" key="6">
    <source>
        <dbReference type="SAM" id="Phobius"/>
    </source>
</evidence>
<keyword evidence="8" id="KW-1185">Reference proteome</keyword>
<dbReference type="Proteomes" id="UP000199537">
    <property type="component" value="Unassembled WGS sequence"/>
</dbReference>
<dbReference type="CDD" id="cd13963">
    <property type="entry name" value="PT_UbiA_2"/>
    <property type="match status" value="1"/>
</dbReference>
<evidence type="ECO:0000313" key="7">
    <source>
        <dbReference type="EMBL" id="SFV33039.1"/>
    </source>
</evidence>
<feature type="transmembrane region" description="Helical" evidence="6">
    <location>
        <begin position="289"/>
        <end position="307"/>
    </location>
</feature>